<dbReference type="InterPro" id="IPR050455">
    <property type="entry name" value="Tpx_Peroxidase_subfamily"/>
</dbReference>
<dbReference type="PIRSF" id="PIRSF000239">
    <property type="entry name" value="AHPC"/>
    <property type="match status" value="1"/>
</dbReference>
<evidence type="ECO:0000256" key="5">
    <source>
        <dbReference type="PIRSR" id="PIRSR000239-1"/>
    </source>
</evidence>
<evidence type="ECO:0000259" key="6">
    <source>
        <dbReference type="PROSITE" id="PS51352"/>
    </source>
</evidence>
<evidence type="ECO:0000256" key="4">
    <source>
        <dbReference type="ARBA" id="ARBA00023284"/>
    </source>
</evidence>
<dbReference type="InterPro" id="IPR024706">
    <property type="entry name" value="Peroxiredoxin_AhpC-typ"/>
</dbReference>
<evidence type="ECO:0000313" key="8">
    <source>
        <dbReference type="Proteomes" id="UP000326546"/>
    </source>
</evidence>
<dbReference type="RefSeq" id="WP_158061229.1">
    <property type="nucleotide sequence ID" value="NZ_CP044427.1"/>
</dbReference>
<dbReference type="EMBL" id="CP044427">
    <property type="protein sequence ID" value="QFG68843.1"/>
    <property type="molecule type" value="Genomic_DNA"/>
</dbReference>
<dbReference type="PROSITE" id="PS51352">
    <property type="entry name" value="THIOREDOXIN_2"/>
    <property type="match status" value="1"/>
</dbReference>
<name>A0A5J6V706_9MICO</name>
<evidence type="ECO:0000256" key="1">
    <source>
        <dbReference type="ARBA" id="ARBA00022559"/>
    </source>
</evidence>
<dbReference type="InterPro" id="IPR036249">
    <property type="entry name" value="Thioredoxin-like_sf"/>
</dbReference>
<sequence length="158" mass="17574">MTAAGAAPPVIGERAPELVLPDQHGELVRLSEVVLDRHALVVFFPFAFSSICTGELLDIQLNIDEFVNDKVQVLAVSCDPTYALRAWAAHEGYRFPLLSDFWPHGRACRDWGVLDETSGTARRGTFLIDPSHAVRWSLQQESGQIREVGVLHRAVRDL</sequence>
<evidence type="ECO:0000313" key="7">
    <source>
        <dbReference type="EMBL" id="QFG68843.1"/>
    </source>
</evidence>
<dbReference type="PANTHER" id="PTHR43110">
    <property type="entry name" value="THIOL PEROXIDASE"/>
    <property type="match status" value="1"/>
</dbReference>
<dbReference type="InterPro" id="IPR000866">
    <property type="entry name" value="AhpC/TSA"/>
</dbReference>
<reference evidence="7 8" key="1">
    <citation type="submission" date="2019-09" db="EMBL/GenBank/DDBJ databases">
        <title>Serinicoccus pratensis sp. nov., isolated from meadow soil.</title>
        <authorList>
            <person name="Zhang W."/>
        </authorList>
    </citation>
    <scope>NUCLEOTIDE SEQUENCE [LARGE SCALE GENOMIC DNA]</scope>
    <source>
        <strain evidence="7 8">W204</strain>
    </source>
</reference>
<keyword evidence="3" id="KW-0560">Oxidoreductase</keyword>
<dbReference type="OrthoDB" id="9812811at2"/>
<keyword evidence="2" id="KW-0049">Antioxidant</keyword>
<dbReference type="AlphaFoldDB" id="A0A5J6V706"/>
<dbReference type="Gene3D" id="3.40.30.10">
    <property type="entry name" value="Glutaredoxin"/>
    <property type="match status" value="1"/>
</dbReference>
<dbReference type="KEGG" id="serw:FY030_09120"/>
<feature type="active site" description="Cysteine sulfenic acid (-SOH) intermediate; for peroxidase activity" evidence="5">
    <location>
        <position position="52"/>
    </location>
</feature>
<gene>
    <name evidence="7" type="ORF">FY030_09120</name>
</gene>
<dbReference type="InterPro" id="IPR013766">
    <property type="entry name" value="Thioredoxin_domain"/>
</dbReference>
<proteinExistence type="predicted"/>
<keyword evidence="1" id="KW-0575">Peroxidase</keyword>
<organism evidence="7 8">
    <name type="scientific">Ornithinimicrobium pratense</name>
    <dbReference type="NCBI Taxonomy" id="2593973"/>
    <lineage>
        <taxon>Bacteria</taxon>
        <taxon>Bacillati</taxon>
        <taxon>Actinomycetota</taxon>
        <taxon>Actinomycetes</taxon>
        <taxon>Micrococcales</taxon>
        <taxon>Ornithinimicrobiaceae</taxon>
        <taxon>Ornithinimicrobium</taxon>
    </lineage>
</organism>
<dbReference type="PANTHER" id="PTHR43110:SF1">
    <property type="entry name" value="THIOL PEROXIDASE"/>
    <property type="match status" value="1"/>
</dbReference>
<accession>A0A5J6V706</accession>
<protein>
    <submittedName>
        <fullName evidence="7">Redoxin domain-containing protein</fullName>
    </submittedName>
</protein>
<dbReference type="Pfam" id="PF00578">
    <property type="entry name" value="AhpC-TSA"/>
    <property type="match status" value="1"/>
</dbReference>
<evidence type="ECO:0000256" key="3">
    <source>
        <dbReference type="ARBA" id="ARBA00023002"/>
    </source>
</evidence>
<keyword evidence="8" id="KW-1185">Reference proteome</keyword>
<dbReference type="GO" id="GO:0004601">
    <property type="term" value="F:peroxidase activity"/>
    <property type="evidence" value="ECO:0007669"/>
    <property type="project" value="UniProtKB-KW"/>
</dbReference>
<dbReference type="SUPFAM" id="SSF52833">
    <property type="entry name" value="Thioredoxin-like"/>
    <property type="match status" value="1"/>
</dbReference>
<feature type="domain" description="Thioredoxin" evidence="6">
    <location>
        <begin position="9"/>
        <end position="158"/>
    </location>
</feature>
<dbReference type="Proteomes" id="UP000326546">
    <property type="component" value="Chromosome"/>
</dbReference>
<keyword evidence="4" id="KW-0676">Redox-active center</keyword>
<evidence type="ECO:0000256" key="2">
    <source>
        <dbReference type="ARBA" id="ARBA00022862"/>
    </source>
</evidence>